<name>D8S2F2_SELML</name>
<evidence type="ECO:0000256" key="4">
    <source>
        <dbReference type="ARBA" id="ARBA00022692"/>
    </source>
</evidence>
<gene>
    <name evidence="10" type="ORF">SELMODRAFT_59864</name>
</gene>
<dbReference type="KEGG" id="smo:SELMODRAFT_59864"/>
<keyword evidence="6 9" id="KW-1133">Transmembrane helix</keyword>
<proteinExistence type="inferred from homology"/>
<dbReference type="OMA" id="AYSECSQ"/>
<evidence type="ECO:0000256" key="3">
    <source>
        <dbReference type="ARBA" id="ARBA00006792"/>
    </source>
</evidence>
<dbReference type="GO" id="GO:0005739">
    <property type="term" value="C:mitochondrion"/>
    <property type="evidence" value="ECO:0000318"/>
    <property type="project" value="GO_Central"/>
</dbReference>
<dbReference type="AlphaFoldDB" id="D8S2F2"/>
<dbReference type="Proteomes" id="UP000001514">
    <property type="component" value="Unassembled WGS sequence"/>
</dbReference>
<protein>
    <recommendedName>
        <fullName evidence="12">MICOS complex subunit MIC10</fullName>
    </recommendedName>
</protein>
<keyword evidence="5" id="KW-0999">Mitochondrion inner membrane</keyword>
<evidence type="ECO:0000313" key="11">
    <source>
        <dbReference type="Proteomes" id="UP000001514"/>
    </source>
</evidence>
<keyword evidence="8 9" id="KW-0472">Membrane</keyword>
<feature type="non-terminal residue" evidence="10">
    <location>
        <position position="1"/>
    </location>
</feature>
<keyword evidence="7" id="KW-0496">Mitochondrion</keyword>
<dbReference type="InParanoid" id="D8S2F2"/>
<dbReference type="PANTHER" id="PTHR21304:SF0">
    <property type="entry name" value="MICOS COMPLEX SUBUNIT MIC10"/>
    <property type="match status" value="1"/>
</dbReference>
<comment type="function">
    <text evidence="1">Component of the MICOS complex, a large protein complex of the mitochondrial inner membrane that plays crucial roles in the maintenance of crista junctions, inner membrane architecture, and formation of contact sites to the outer membrane.</text>
</comment>
<dbReference type="FunCoup" id="D8S2F2">
    <property type="interactions" value="874"/>
</dbReference>
<evidence type="ECO:0000313" key="10">
    <source>
        <dbReference type="EMBL" id="EFJ21620.1"/>
    </source>
</evidence>
<keyword evidence="11" id="KW-1185">Reference proteome</keyword>
<evidence type="ECO:0000256" key="1">
    <source>
        <dbReference type="ARBA" id="ARBA00002689"/>
    </source>
</evidence>
<organism evidence="11">
    <name type="scientific">Selaginella moellendorffii</name>
    <name type="common">Spikemoss</name>
    <dbReference type="NCBI Taxonomy" id="88036"/>
    <lineage>
        <taxon>Eukaryota</taxon>
        <taxon>Viridiplantae</taxon>
        <taxon>Streptophyta</taxon>
        <taxon>Embryophyta</taxon>
        <taxon>Tracheophyta</taxon>
        <taxon>Lycopodiopsida</taxon>
        <taxon>Selaginellales</taxon>
        <taxon>Selaginellaceae</taxon>
        <taxon>Selaginella</taxon>
    </lineage>
</organism>
<comment type="subcellular location">
    <subcellularLocation>
        <location evidence="2">Mitochondrion inner membrane</location>
        <topology evidence="2">Single-pass membrane protein</topology>
    </subcellularLocation>
</comment>
<evidence type="ECO:0000256" key="6">
    <source>
        <dbReference type="ARBA" id="ARBA00022989"/>
    </source>
</evidence>
<feature type="non-terminal residue" evidence="10">
    <location>
        <position position="63"/>
    </location>
</feature>
<dbReference type="OrthoDB" id="1916310at2759"/>
<evidence type="ECO:0000256" key="9">
    <source>
        <dbReference type="SAM" id="Phobius"/>
    </source>
</evidence>
<dbReference type="Gramene" id="EFJ21620">
    <property type="protein sequence ID" value="EFJ21620"/>
    <property type="gene ID" value="SELMODRAFT_59864"/>
</dbReference>
<dbReference type="STRING" id="88036.D8S2F2"/>
<dbReference type="EMBL" id="GL377599">
    <property type="protein sequence ID" value="EFJ21620.1"/>
    <property type="molecule type" value="Genomic_DNA"/>
</dbReference>
<dbReference type="InterPro" id="IPR007512">
    <property type="entry name" value="Mic10"/>
</dbReference>
<feature type="transmembrane region" description="Helical" evidence="9">
    <location>
        <begin position="12"/>
        <end position="28"/>
    </location>
</feature>
<reference evidence="10 11" key="1">
    <citation type="journal article" date="2011" name="Science">
        <title>The Selaginella genome identifies genetic changes associated with the evolution of vascular plants.</title>
        <authorList>
            <person name="Banks J.A."/>
            <person name="Nishiyama T."/>
            <person name="Hasebe M."/>
            <person name="Bowman J.L."/>
            <person name="Gribskov M."/>
            <person name="dePamphilis C."/>
            <person name="Albert V.A."/>
            <person name="Aono N."/>
            <person name="Aoyama T."/>
            <person name="Ambrose B.A."/>
            <person name="Ashton N.W."/>
            <person name="Axtell M.J."/>
            <person name="Barker E."/>
            <person name="Barker M.S."/>
            <person name="Bennetzen J.L."/>
            <person name="Bonawitz N.D."/>
            <person name="Chapple C."/>
            <person name="Cheng C."/>
            <person name="Correa L.G."/>
            <person name="Dacre M."/>
            <person name="DeBarry J."/>
            <person name="Dreyer I."/>
            <person name="Elias M."/>
            <person name="Engstrom E.M."/>
            <person name="Estelle M."/>
            <person name="Feng L."/>
            <person name="Finet C."/>
            <person name="Floyd S.K."/>
            <person name="Frommer W.B."/>
            <person name="Fujita T."/>
            <person name="Gramzow L."/>
            <person name="Gutensohn M."/>
            <person name="Harholt J."/>
            <person name="Hattori M."/>
            <person name="Heyl A."/>
            <person name="Hirai T."/>
            <person name="Hiwatashi Y."/>
            <person name="Ishikawa M."/>
            <person name="Iwata M."/>
            <person name="Karol K.G."/>
            <person name="Koehler B."/>
            <person name="Kolukisaoglu U."/>
            <person name="Kubo M."/>
            <person name="Kurata T."/>
            <person name="Lalonde S."/>
            <person name="Li K."/>
            <person name="Li Y."/>
            <person name="Litt A."/>
            <person name="Lyons E."/>
            <person name="Manning G."/>
            <person name="Maruyama T."/>
            <person name="Michael T.P."/>
            <person name="Mikami K."/>
            <person name="Miyazaki S."/>
            <person name="Morinaga S."/>
            <person name="Murata T."/>
            <person name="Mueller-Roeber B."/>
            <person name="Nelson D.R."/>
            <person name="Obara M."/>
            <person name="Oguri Y."/>
            <person name="Olmstead R.G."/>
            <person name="Onodera N."/>
            <person name="Petersen B.L."/>
            <person name="Pils B."/>
            <person name="Prigge M."/>
            <person name="Rensing S.A."/>
            <person name="Riano-Pachon D.M."/>
            <person name="Roberts A.W."/>
            <person name="Sato Y."/>
            <person name="Scheller H.V."/>
            <person name="Schulz B."/>
            <person name="Schulz C."/>
            <person name="Shakirov E.V."/>
            <person name="Shibagaki N."/>
            <person name="Shinohara N."/>
            <person name="Shippen D.E."/>
            <person name="Soerensen I."/>
            <person name="Sotooka R."/>
            <person name="Sugimoto N."/>
            <person name="Sugita M."/>
            <person name="Sumikawa N."/>
            <person name="Tanurdzic M."/>
            <person name="Theissen G."/>
            <person name="Ulvskov P."/>
            <person name="Wakazuki S."/>
            <person name="Weng J.K."/>
            <person name="Willats W.W."/>
            <person name="Wipf D."/>
            <person name="Wolf P.G."/>
            <person name="Yang L."/>
            <person name="Zimmer A.D."/>
            <person name="Zhu Q."/>
            <person name="Mitros T."/>
            <person name="Hellsten U."/>
            <person name="Loque D."/>
            <person name="Otillar R."/>
            <person name="Salamov A."/>
            <person name="Schmutz J."/>
            <person name="Shapiro H."/>
            <person name="Lindquist E."/>
            <person name="Lucas S."/>
            <person name="Rokhsar D."/>
            <person name="Grigoriev I.V."/>
        </authorList>
    </citation>
    <scope>NUCLEOTIDE SEQUENCE [LARGE SCALE GENOMIC DNA]</scope>
</reference>
<evidence type="ECO:0000256" key="7">
    <source>
        <dbReference type="ARBA" id="ARBA00023128"/>
    </source>
</evidence>
<dbReference type="GO" id="GO:0061617">
    <property type="term" value="C:MICOS complex"/>
    <property type="evidence" value="ECO:0007669"/>
    <property type="project" value="InterPro"/>
</dbReference>
<evidence type="ECO:0008006" key="12">
    <source>
        <dbReference type="Google" id="ProtNLM"/>
    </source>
</evidence>
<evidence type="ECO:0000256" key="5">
    <source>
        <dbReference type="ARBA" id="ARBA00022792"/>
    </source>
</evidence>
<evidence type="ECO:0000256" key="2">
    <source>
        <dbReference type="ARBA" id="ARBA00004434"/>
    </source>
</evidence>
<evidence type="ECO:0000256" key="8">
    <source>
        <dbReference type="ARBA" id="ARBA00023136"/>
    </source>
</evidence>
<comment type="similarity">
    <text evidence="3">Belongs to the MICOS complex subunit Mic10 family.</text>
</comment>
<keyword evidence="4 9" id="KW-0812">Transmembrane</keyword>
<dbReference type="PANTHER" id="PTHR21304">
    <property type="entry name" value="MICOS COMPLEX SUBUNIT MIC10"/>
    <property type="match status" value="1"/>
</dbReference>
<accession>D8S2F2</accession>
<dbReference type="eggNOG" id="KOG4604">
    <property type="taxonomic scope" value="Eukaryota"/>
</dbReference>
<sequence>KMDACYDVMLRRFVYSSAVGVFAGLLFFRSPSARWATMAFGAGVGLGSGYTDCSRILKDSNSS</sequence>
<dbReference type="HOGENOM" id="CLU_171428_1_0_1"/>
<dbReference type="Pfam" id="PF04418">
    <property type="entry name" value="DUF543"/>
    <property type="match status" value="1"/>
</dbReference>